<dbReference type="Gene3D" id="3.30.70.660">
    <property type="entry name" value="Pseudouridine synthase I, catalytic domain, C-terminal subdomain"/>
    <property type="match status" value="1"/>
</dbReference>
<dbReference type="InterPro" id="IPR020095">
    <property type="entry name" value="PsdUridine_synth_TruA_C"/>
</dbReference>
<keyword evidence="2 4" id="KW-0819">tRNA processing</keyword>
<dbReference type="PANTHER" id="PTHR11142">
    <property type="entry name" value="PSEUDOURIDYLATE SYNTHASE"/>
    <property type="match status" value="1"/>
</dbReference>
<evidence type="ECO:0000256" key="3">
    <source>
        <dbReference type="ARBA" id="ARBA00023235"/>
    </source>
</evidence>
<evidence type="ECO:0000256" key="1">
    <source>
        <dbReference type="ARBA" id="ARBA00009375"/>
    </source>
</evidence>
<dbReference type="AlphaFoldDB" id="A0A840V6X5"/>
<evidence type="ECO:0000256" key="4">
    <source>
        <dbReference type="RuleBase" id="RU003792"/>
    </source>
</evidence>
<protein>
    <recommendedName>
        <fullName evidence="4">tRNA pseudouridine synthase</fullName>
        <ecNumber evidence="4">5.4.99.12</ecNumber>
    </recommendedName>
</protein>
<dbReference type="CDD" id="cd02570">
    <property type="entry name" value="PseudoU_synth_EcTruA"/>
    <property type="match status" value="1"/>
</dbReference>
<dbReference type="PANTHER" id="PTHR11142:SF0">
    <property type="entry name" value="TRNA PSEUDOURIDINE SYNTHASE-LIKE 1"/>
    <property type="match status" value="1"/>
</dbReference>
<dbReference type="InterPro" id="IPR020097">
    <property type="entry name" value="PsdUridine_synth_TruA_a/b_dom"/>
</dbReference>
<evidence type="ECO:0000313" key="6">
    <source>
        <dbReference type="EMBL" id="MBB5349499.1"/>
    </source>
</evidence>
<dbReference type="InterPro" id="IPR020094">
    <property type="entry name" value="TruA/RsuA/RluB/E/F_N"/>
</dbReference>
<proteinExistence type="inferred from homology"/>
<accession>A0A840V6X5</accession>
<comment type="similarity">
    <text evidence="1 4">Belongs to the tRNA pseudouridine synthase TruA family.</text>
</comment>
<dbReference type="InterPro" id="IPR001406">
    <property type="entry name" value="PsdUridine_synth_TruA"/>
</dbReference>
<evidence type="ECO:0000259" key="5">
    <source>
        <dbReference type="Pfam" id="PF01416"/>
    </source>
</evidence>
<evidence type="ECO:0000313" key="7">
    <source>
        <dbReference type="Proteomes" id="UP000539642"/>
    </source>
</evidence>
<organism evidence="6 7">
    <name type="scientific">Desulfoprunum benzoelyticum</name>
    <dbReference type="NCBI Taxonomy" id="1506996"/>
    <lineage>
        <taxon>Bacteria</taxon>
        <taxon>Pseudomonadati</taxon>
        <taxon>Thermodesulfobacteriota</taxon>
        <taxon>Desulfobulbia</taxon>
        <taxon>Desulfobulbales</taxon>
        <taxon>Desulfobulbaceae</taxon>
        <taxon>Desulfoprunum</taxon>
    </lineage>
</organism>
<dbReference type="GO" id="GO:0003723">
    <property type="term" value="F:RNA binding"/>
    <property type="evidence" value="ECO:0007669"/>
    <property type="project" value="InterPro"/>
</dbReference>
<reference evidence="6 7" key="1">
    <citation type="submission" date="2020-08" db="EMBL/GenBank/DDBJ databases">
        <title>Genomic Encyclopedia of Type Strains, Phase IV (KMG-IV): sequencing the most valuable type-strain genomes for metagenomic binning, comparative biology and taxonomic classification.</title>
        <authorList>
            <person name="Goeker M."/>
        </authorList>
    </citation>
    <scope>NUCLEOTIDE SEQUENCE [LARGE SCALE GENOMIC DNA]</scope>
    <source>
        <strain evidence="6 7">DSM 28570</strain>
    </source>
</reference>
<dbReference type="EC" id="5.4.99.12" evidence="4"/>
<keyword evidence="3 4" id="KW-0413">Isomerase</keyword>
<comment type="caution">
    <text evidence="6">The sequence shown here is derived from an EMBL/GenBank/DDBJ whole genome shotgun (WGS) entry which is preliminary data.</text>
</comment>
<dbReference type="GO" id="GO:0031119">
    <property type="term" value="P:tRNA pseudouridine synthesis"/>
    <property type="evidence" value="ECO:0007669"/>
    <property type="project" value="TreeGrafter"/>
</dbReference>
<keyword evidence="7" id="KW-1185">Reference proteome</keyword>
<dbReference type="GO" id="GO:0160147">
    <property type="term" value="F:tRNA pseudouridine(38-40) synthase activity"/>
    <property type="evidence" value="ECO:0007669"/>
    <property type="project" value="UniProtKB-EC"/>
</dbReference>
<feature type="domain" description="Pseudouridine synthase I TruA alpha/beta" evidence="5">
    <location>
        <begin position="87"/>
        <end position="192"/>
    </location>
</feature>
<name>A0A840V6X5_9BACT</name>
<sequence>MVANFHTAAEIPCPAFFQGLNSMLPPAIRILCVDEVQPDFHARFAATGKQYIYRLFTGTVLMPQQRHFCLHYPAAIDFQAIQACLTLLTGTHDFASFENTGSRDKSLTEGQGSTRTLFAAGLEQTNDNEHLFSFTGNGFLRQMVRNLVGTLLEVGRGKQSVDSFERILLAKDRTAAGPTAPAHGLTLKKVFY</sequence>
<gene>
    <name evidence="6" type="ORF">HNQ81_003254</name>
</gene>
<dbReference type="Gene3D" id="3.30.70.580">
    <property type="entry name" value="Pseudouridine synthase I, catalytic domain, N-terminal subdomain"/>
    <property type="match status" value="1"/>
</dbReference>
<dbReference type="SUPFAM" id="SSF55120">
    <property type="entry name" value="Pseudouridine synthase"/>
    <property type="match status" value="1"/>
</dbReference>
<dbReference type="Proteomes" id="UP000539642">
    <property type="component" value="Unassembled WGS sequence"/>
</dbReference>
<dbReference type="EMBL" id="JACHEO010000027">
    <property type="protein sequence ID" value="MBB5349499.1"/>
    <property type="molecule type" value="Genomic_DNA"/>
</dbReference>
<evidence type="ECO:0000256" key="2">
    <source>
        <dbReference type="ARBA" id="ARBA00022694"/>
    </source>
</evidence>
<dbReference type="InterPro" id="IPR020103">
    <property type="entry name" value="PsdUridine_synth_cat_dom_sf"/>
</dbReference>
<dbReference type="Pfam" id="PF01416">
    <property type="entry name" value="PseudoU_synth_1"/>
    <property type="match status" value="1"/>
</dbReference>
<comment type="catalytic activity">
    <reaction evidence="4">
        <text>uridine(38/39/40) in tRNA = pseudouridine(38/39/40) in tRNA</text>
        <dbReference type="Rhea" id="RHEA:22376"/>
        <dbReference type="Rhea" id="RHEA-COMP:10085"/>
        <dbReference type="Rhea" id="RHEA-COMP:10087"/>
        <dbReference type="ChEBI" id="CHEBI:65314"/>
        <dbReference type="ChEBI" id="CHEBI:65315"/>
        <dbReference type="EC" id="5.4.99.12"/>
    </reaction>
</comment>